<feature type="transmembrane region" description="Helical" evidence="6">
    <location>
        <begin position="122"/>
        <end position="146"/>
    </location>
</feature>
<dbReference type="InterPro" id="IPR002528">
    <property type="entry name" value="MATE_fam"/>
</dbReference>
<feature type="transmembrane region" description="Helical" evidence="6">
    <location>
        <begin position="217"/>
        <end position="239"/>
    </location>
</feature>
<feature type="transmembrane region" description="Helical" evidence="6">
    <location>
        <begin position="75"/>
        <end position="101"/>
    </location>
</feature>
<feature type="transmembrane region" description="Helical" evidence="6">
    <location>
        <begin position="318"/>
        <end position="343"/>
    </location>
</feature>
<feature type="transmembrane region" description="Helical" evidence="6">
    <location>
        <begin position="47"/>
        <end position="69"/>
    </location>
</feature>
<keyword evidence="4 6" id="KW-1133">Transmembrane helix</keyword>
<evidence type="ECO:0000256" key="3">
    <source>
        <dbReference type="ARBA" id="ARBA00022692"/>
    </source>
</evidence>
<organism evidence="8">
    <name type="scientific">Salvia splendens</name>
    <name type="common">Scarlet sage</name>
    <dbReference type="NCBI Taxonomy" id="180675"/>
    <lineage>
        <taxon>Eukaryota</taxon>
        <taxon>Viridiplantae</taxon>
        <taxon>Streptophyta</taxon>
        <taxon>Embryophyta</taxon>
        <taxon>Tracheophyta</taxon>
        <taxon>Spermatophyta</taxon>
        <taxon>Magnoliopsida</taxon>
        <taxon>eudicotyledons</taxon>
        <taxon>Gunneridae</taxon>
        <taxon>Pentapetalae</taxon>
        <taxon>asterids</taxon>
        <taxon>lamiids</taxon>
        <taxon>Lamiales</taxon>
        <taxon>Lamiaceae</taxon>
        <taxon>Nepetoideae</taxon>
        <taxon>Mentheae</taxon>
        <taxon>Salviinae</taxon>
        <taxon>Salvia</taxon>
        <taxon>Salvia subgen. Calosphace</taxon>
        <taxon>core Calosphace</taxon>
    </lineage>
</organism>
<protein>
    <recommendedName>
        <fullName evidence="6">Protein DETOXIFICATION</fullName>
    </recommendedName>
    <alternativeName>
        <fullName evidence="6">Multidrug and toxic compound extrusion protein</fullName>
    </alternativeName>
</protein>
<keyword evidence="9" id="KW-1185">Reference proteome</keyword>
<feature type="compositionally biased region" description="Low complexity" evidence="7">
    <location>
        <begin position="456"/>
        <end position="474"/>
    </location>
</feature>
<evidence type="ECO:0000256" key="4">
    <source>
        <dbReference type="ARBA" id="ARBA00022989"/>
    </source>
</evidence>
<dbReference type="GO" id="GO:0015297">
    <property type="term" value="F:antiporter activity"/>
    <property type="evidence" value="ECO:0007669"/>
    <property type="project" value="InterPro"/>
</dbReference>
<gene>
    <name evidence="8" type="ORF">SASPL_129436</name>
</gene>
<feature type="region of interest" description="Disordered" evidence="7">
    <location>
        <begin position="579"/>
        <end position="598"/>
    </location>
</feature>
<evidence type="ECO:0000313" key="8">
    <source>
        <dbReference type="EMBL" id="KAG6411355.1"/>
    </source>
</evidence>
<comment type="subcellular location">
    <subcellularLocation>
        <location evidence="1">Membrane</location>
        <topology evidence="1">Multi-pass membrane protein</topology>
    </subcellularLocation>
</comment>
<reference evidence="8" key="1">
    <citation type="submission" date="2018-01" db="EMBL/GenBank/DDBJ databases">
        <authorList>
            <person name="Mao J.F."/>
        </authorList>
    </citation>
    <scope>NUCLEOTIDE SEQUENCE</scope>
    <source>
        <strain evidence="8">Huo1</strain>
        <tissue evidence="8">Leaf</tissue>
    </source>
</reference>
<dbReference type="AlphaFoldDB" id="A0A8X8XD39"/>
<feature type="transmembrane region" description="Helical" evidence="6">
    <location>
        <begin position="702"/>
        <end position="722"/>
    </location>
</feature>
<dbReference type="Proteomes" id="UP000298416">
    <property type="component" value="Unassembled WGS sequence"/>
</dbReference>
<evidence type="ECO:0000256" key="1">
    <source>
        <dbReference type="ARBA" id="ARBA00004141"/>
    </source>
</evidence>
<keyword evidence="5 6" id="KW-0472">Membrane</keyword>
<comment type="caution">
    <text evidence="8">The sequence shown here is derived from an EMBL/GenBank/DDBJ whole genome shotgun (WGS) entry which is preliminary data.</text>
</comment>
<reference evidence="8" key="2">
    <citation type="submission" date="2020-08" db="EMBL/GenBank/DDBJ databases">
        <title>Plant Genome Project.</title>
        <authorList>
            <person name="Zhang R.-G."/>
        </authorList>
    </citation>
    <scope>NUCLEOTIDE SEQUENCE</scope>
    <source>
        <strain evidence="8">Huo1</strain>
        <tissue evidence="8">Leaf</tissue>
    </source>
</reference>
<keyword evidence="3 6" id="KW-0812">Transmembrane</keyword>
<sequence>MEAPLLEGEVVLIGYDGDYAAAVKGVKSWWRLWCIESAKLWRIGGPIAFQIVCQFGMTSATTAFVGHLGDIQLSAFSIALSVVSTFAFGFLLGMGSALETLCGQAFGSGEVEMLGVYMQRSIVILLGTCALLSPLYIFATPILRLLGQKEEIAAPAGVYTLMILPQLCSLTITFPTQKFLQAQSKVSGLAWIAAFSLAFHILLCWLFVYVLGWGATAAAVAFDLTSWGTLLTAVGSLSICMNVNGWKSMVFIGVNAAISVRVSNELGMGHPRAARYAVYVTLLQSLVIGIVCMILVLATRNHIALIFTDSQDMQRAVARLSGLLGITMLLNSIQPVISGVAIGGGWQAQVAYINLACYYVFGLPLGYVLGYVANLGVVGLWGGMIAGVGLQTLLLLLLLYRTNWNKELFSYSLLRLCLAKTRMEAALLERRSDDLDLIGESGDYREARGNRGPRGQLGVSSSQPPSQLPSGSVPTSDYSSHEPPTHVDPIVRGFVKFRPLSQPPLPHRFRSEVDEGRCYGEVVTHMHSPTRDGDEELCDSEDSILDAELCDSEDSILEEERCDSENSILETVAKKLMDRGLPNENRGSREGRDGRLEDQQYGTNSVSTIFVGHLGDVQLSAFSIATTVIGNFAFGFLLGMGSALETLCGQTFGAGQVHMLGVYMQRSAIILFATCILLAPLYIFATPILMLLGQPEQIAKPAGYFTMLTIPQMFALSIIFPAQKFLQAQSKVNVIAWIAALTLVGHVLWCWLFIVVLGWGTPGAALACDVSSWLIAISQFVYVVGFCKDGWKGFSWDAFREIWAFVRLSLASAVMLCLEVWYMMSIIVLAGGLDVAVTSVGAISIW</sequence>
<proteinExistence type="inferred from homology"/>
<accession>A0A8X8XD39</accession>
<feature type="transmembrane region" description="Helical" evidence="6">
    <location>
        <begin position="186"/>
        <end position="211"/>
    </location>
</feature>
<dbReference type="Pfam" id="PF01554">
    <property type="entry name" value="MatE"/>
    <property type="match status" value="3"/>
</dbReference>
<dbReference type="PANTHER" id="PTHR11206">
    <property type="entry name" value="MULTIDRUG RESISTANCE PROTEIN"/>
    <property type="match status" value="1"/>
</dbReference>
<evidence type="ECO:0000256" key="2">
    <source>
        <dbReference type="ARBA" id="ARBA00010199"/>
    </source>
</evidence>
<feature type="transmembrane region" description="Helical" evidence="6">
    <location>
        <begin position="668"/>
        <end position="690"/>
    </location>
</feature>
<evidence type="ECO:0000256" key="7">
    <source>
        <dbReference type="SAM" id="MobiDB-lite"/>
    </source>
</evidence>
<feature type="region of interest" description="Disordered" evidence="7">
    <location>
        <begin position="443"/>
        <end position="485"/>
    </location>
</feature>
<dbReference type="InterPro" id="IPR045069">
    <property type="entry name" value="MATE_euk"/>
</dbReference>
<feature type="transmembrane region" description="Helical" evidence="6">
    <location>
        <begin position="152"/>
        <end position="174"/>
    </location>
</feature>
<dbReference type="GO" id="GO:1990961">
    <property type="term" value="P:xenobiotic detoxification by transmembrane export across the plasma membrane"/>
    <property type="evidence" value="ECO:0007669"/>
    <property type="project" value="InterPro"/>
</dbReference>
<dbReference type="GO" id="GO:0042910">
    <property type="term" value="F:xenobiotic transmembrane transporter activity"/>
    <property type="evidence" value="ECO:0007669"/>
    <property type="project" value="InterPro"/>
</dbReference>
<feature type="transmembrane region" description="Helical" evidence="6">
    <location>
        <begin position="378"/>
        <end position="400"/>
    </location>
</feature>
<evidence type="ECO:0000313" key="9">
    <source>
        <dbReference type="Proteomes" id="UP000298416"/>
    </source>
</evidence>
<feature type="transmembrane region" description="Helical" evidence="6">
    <location>
        <begin position="764"/>
        <end position="786"/>
    </location>
</feature>
<dbReference type="GO" id="GO:0016020">
    <property type="term" value="C:membrane"/>
    <property type="evidence" value="ECO:0007669"/>
    <property type="project" value="UniProtKB-SubCell"/>
</dbReference>
<feature type="transmembrane region" description="Helical" evidence="6">
    <location>
        <begin position="350"/>
        <end position="372"/>
    </location>
</feature>
<evidence type="ECO:0000256" key="6">
    <source>
        <dbReference type="RuleBase" id="RU004914"/>
    </source>
</evidence>
<comment type="similarity">
    <text evidence="2 6">Belongs to the multi antimicrobial extrusion (MATE) (TC 2.A.66.1) family.</text>
</comment>
<feature type="transmembrane region" description="Helical" evidence="6">
    <location>
        <begin position="734"/>
        <end position="758"/>
    </location>
</feature>
<name>A0A8X8XD39_SALSN</name>
<dbReference type="EMBL" id="PNBA02000010">
    <property type="protein sequence ID" value="KAG6411355.1"/>
    <property type="molecule type" value="Genomic_DNA"/>
</dbReference>
<evidence type="ECO:0000256" key="5">
    <source>
        <dbReference type="ARBA" id="ARBA00023136"/>
    </source>
</evidence>
<dbReference type="CDD" id="cd13132">
    <property type="entry name" value="MATE_eukaryotic"/>
    <property type="match status" value="1"/>
</dbReference>
<feature type="transmembrane region" description="Helical" evidence="6">
    <location>
        <begin position="276"/>
        <end position="298"/>
    </location>
</feature>
<feature type="compositionally biased region" description="Basic and acidic residues" evidence="7">
    <location>
        <begin position="586"/>
        <end position="598"/>
    </location>
</feature>